<evidence type="ECO:0000313" key="5">
    <source>
        <dbReference type="Proteomes" id="UP001229421"/>
    </source>
</evidence>
<keyword evidence="2" id="KW-0732">Signal</keyword>
<dbReference type="SUPFAM" id="SSF47095">
    <property type="entry name" value="HMG-box"/>
    <property type="match status" value="1"/>
</dbReference>
<gene>
    <name evidence="4" type="ORF">QVD17_18238</name>
</gene>
<evidence type="ECO:0000256" key="2">
    <source>
        <dbReference type="SAM" id="SignalP"/>
    </source>
</evidence>
<dbReference type="EMBL" id="JAUHHV010000005">
    <property type="protein sequence ID" value="KAK1422948.1"/>
    <property type="molecule type" value="Genomic_DNA"/>
</dbReference>
<sequence>MVHLHMCLSFFLLIRLCFEVLYLITYISAAQCARCKEIRNDLLKEKPEMRNAQLTALISMKWKELSEEEKRRWNGEAVEPWKLIKWNFFQLLSS</sequence>
<comment type="caution">
    <text evidence="4">The sequence shown here is derived from an EMBL/GenBank/DDBJ whole genome shotgun (WGS) entry which is preliminary data.</text>
</comment>
<dbReference type="PANTHER" id="PTHR46912:SF1">
    <property type="entry name" value="HIGH MOBILITY GROUP B PROTEIN 13"/>
    <property type="match status" value="1"/>
</dbReference>
<reference evidence="4" key="1">
    <citation type="journal article" date="2023" name="bioRxiv">
        <title>Improved chromosome-level genome assembly for marigold (Tagetes erecta).</title>
        <authorList>
            <person name="Jiang F."/>
            <person name="Yuan L."/>
            <person name="Wang S."/>
            <person name="Wang H."/>
            <person name="Xu D."/>
            <person name="Wang A."/>
            <person name="Fan W."/>
        </authorList>
    </citation>
    <scope>NUCLEOTIDE SEQUENCE</scope>
    <source>
        <strain evidence="4">WSJ</strain>
        <tissue evidence="4">Leaf</tissue>
    </source>
</reference>
<dbReference type="GO" id="GO:0005634">
    <property type="term" value="C:nucleus"/>
    <property type="evidence" value="ECO:0007669"/>
    <property type="project" value="UniProtKB-UniRule"/>
</dbReference>
<keyword evidence="1" id="KW-0238">DNA-binding</keyword>
<dbReference type="PROSITE" id="PS50118">
    <property type="entry name" value="HMG_BOX_2"/>
    <property type="match status" value="1"/>
</dbReference>
<proteinExistence type="predicted"/>
<dbReference type="AlphaFoldDB" id="A0AAD8KK36"/>
<accession>A0AAD8KK36</accession>
<organism evidence="4 5">
    <name type="scientific">Tagetes erecta</name>
    <name type="common">African marigold</name>
    <dbReference type="NCBI Taxonomy" id="13708"/>
    <lineage>
        <taxon>Eukaryota</taxon>
        <taxon>Viridiplantae</taxon>
        <taxon>Streptophyta</taxon>
        <taxon>Embryophyta</taxon>
        <taxon>Tracheophyta</taxon>
        <taxon>Spermatophyta</taxon>
        <taxon>Magnoliopsida</taxon>
        <taxon>eudicotyledons</taxon>
        <taxon>Gunneridae</taxon>
        <taxon>Pentapetalae</taxon>
        <taxon>asterids</taxon>
        <taxon>campanulids</taxon>
        <taxon>Asterales</taxon>
        <taxon>Asteraceae</taxon>
        <taxon>Asteroideae</taxon>
        <taxon>Heliantheae alliance</taxon>
        <taxon>Tageteae</taxon>
        <taxon>Tagetes</taxon>
    </lineage>
</organism>
<feature type="chain" id="PRO_5042028109" description="HMG box domain-containing protein" evidence="2">
    <location>
        <begin position="30"/>
        <end position="94"/>
    </location>
</feature>
<protein>
    <recommendedName>
        <fullName evidence="3">HMG box domain-containing protein</fullName>
    </recommendedName>
</protein>
<dbReference type="Gene3D" id="1.10.30.10">
    <property type="entry name" value="High mobility group box domain"/>
    <property type="match status" value="1"/>
</dbReference>
<evidence type="ECO:0000259" key="3">
    <source>
        <dbReference type="PROSITE" id="PS50118"/>
    </source>
</evidence>
<dbReference type="InterPro" id="IPR044601">
    <property type="entry name" value="HMGB6/HMGB13"/>
</dbReference>
<dbReference type="GO" id="GO:0003677">
    <property type="term" value="F:DNA binding"/>
    <property type="evidence" value="ECO:0007669"/>
    <property type="project" value="UniProtKB-UniRule"/>
</dbReference>
<evidence type="ECO:0000313" key="4">
    <source>
        <dbReference type="EMBL" id="KAK1422948.1"/>
    </source>
</evidence>
<name>A0AAD8KK36_TARER</name>
<feature type="DNA-binding region" description="HMG box" evidence="1">
    <location>
        <begin position="36"/>
        <end position="77"/>
    </location>
</feature>
<dbReference type="InterPro" id="IPR009071">
    <property type="entry name" value="HMG_box_dom"/>
</dbReference>
<feature type="domain" description="HMG box" evidence="3">
    <location>
        <begin position="36"/>
        <end position="77"/>
    </location>
</feature>
<evidence type="ECO:0000256" key="1">
    <source>
        <dbReference type="PROSITE-ProRule" id="PRU00267"/>
    </source>
</evidence>
<dbReference type="Pfam" id="PF00505">
    <property type="entry name" value="HMG_box"/>
    <property type="match status" value="1"/>
</dbReference>
<keyword evidence="5" id="KW-1185">Reference proteome</keyword>
<dbReference type="Proteomes" id="UP001229421">
    <property type="component" value="Unassembled WGS sequence"/>
</dbReference>
<dbReference type="InterPro" id="IPR036910">
    <property type="entry name" value="HMG_box_dom_sf"/>
</dbReference>
<keyword evidence="1" id="KW-0539">Nucleus</keyword>
<dbReference type="PANTHER" id="PTHR46912">
    <property type="entry name" value="HIGH MOBILITY GROUP B PROTEIN 13"/>
    <property type="match status" value="1"/>
</dbReference>
<feature type="signal peptide" evidence="2">
    <location>
        <begin position="1"/>
        <end position="29"/>
    </location>
</feature>